<evidence type="ECO:0000313" key="2">
    <source>
        <dbReference type="EMBL" id="CAD8762574.1"/>
    </source>
</evidence>
<gene>
    <name evidence="2" type="ORF">PDEL1432_LOCUS2614</name>
</gene>
<dbReference type="AlphaFoldDB" id="A0A7S0UKI3"/>
<feature type="signal peptide" evidence="1">
    <location>
        <begin position="1"/>
        <end position="19"/>
    </location>
</feature>
<proteinExistence type="predicted"/>
<name>A0A7S0UKI3_9STRA</name>
<organism evidence="2">
    <name type="scientific">Pseudo-nitzschia delicatissima</name>
    <dbReference type="NCBI Taxonomy" id="44447"/>
    <lineage>
        <taxon>Eukaryota</taxon>
        <taxon>Sar</taxon>
        <taxon>Stramenopiles</taxon>
        <taxon>Ochrophyta</taxon>
        <taxon>Bacillariophyta</taxon>
        <taxon>Bacillariophyceae</taxon>
        <taxon>Bacillariophycidae</taxon>
        <taxon>Bacillariales</taxon>
        <taxon>Bacillariaceae</taxon>
        <taxon>Pseudo-nitzschia</taxon>
    </lineage>
</organism>
<sequence>MLSLKTFFTFLLMVGQVTSYSAWECRPLDAGACGAPHTEKSDCDATPSCCPGSIITDWRTGKMSCKHEAIEGVDYLADVSKSSESEIDIDIETLDLGEISSSSIANPTSLLMATAVAAATAIVGVL</sequence>
<accession>A0A7S0UKI3</accession>
<protein>
    <submittedName>
        <fullName evidence="2">Uncharacterized protein</fullName>
    </submittedName>
</protein>
<dbReference type="EMBL" id="HBFL01003664">
    <property type="protein sequence ID" value="CAD8762574.1"/>
    <property type="molecule type" value="Transcribed_RNA"/>
</dbReference>
<reference evidence="2" key="1">
    <citation type="submission" date="2021-01" db="EMBL/GenBank/DDBJ databases">
        <authorList>
            <person name="Corre E."/>
            <person name="Pelletier E."/>
            <person name="Niang G."/>
            <person name="Scheremetjew M."/>
            <person name="Finn R."/>
            <person name="Kale V."/>
            <person name="Holt S."/>
            <person name="Cochrane G."/>
            <person name="Meng A."/>
            <person name="Brown T."/>
            <person name="Cohen L."/>
        </authorList>
    </citation>
    <scope>NUCLEOTIDE SEQUENCE</scope>
    <source>
        <strain evidence="2">UNC1205</strain>
    </source>
</reference>
<feature type="chain" id="PRO_5031543329" evidence="1">
    <location>
        <begin position="20"/>
        <end position="126"/>
    </location>
</feature>
<evidence type="ECO:0000256" key="1">
    <source>
        <dbReference type="SAM" id="SignalP"/>
    </source>
</evidence>
<keyword evidence="1" id="KW-0732">Signal</keyword>